<dbReference type="Gene3D" id="2.40.70.10">
    <property type="entry name" value="Acid Proteases"/>
    <property type="match status" value="1"/>
</dbReference>
<dbReference type="CDD" id="cd01796">
    <property type="entry name" value="Ubl_Ddi1_like"/>
    <property type="match status" value="1"/>
</dbReference>
<evidence type="ECO:0000259" key="13">
    <source>
        <dbReference type="PROSITE" id="PS50053"/>
    </source>
</evidence>
<feature type="coiled-coil region" evidence="10">
    <location>
        <begin position="163"/>
        <end position="209"/>
    </location>
</feature>
<proteinExistence type="inferred from homology"/>
<dbReference type="GO" id="GO:0004190">
    <property type="term" value="F:aspartic-type endopeptidase activity"/>
    <property type="evidence" value="ECO:0007669"/>
    <property type="project" value="UniProtKB-KW"/>
</dbReference>
<dbReference type="CDD" id="cd05479">
    <property type="entry name" value="RP_DDI"/>
    <property type="match status" value="1"/>
</dbReference>
<dbReference type="EMBL" id="JAJHUN010000001">
    <property type="protein sequence ID" value="KAJ4164578.1"/>
    <property type="molecule type" value="Genomic_DNA"/>
</dbReference>
<dbReference type="PROSITE" id="PS50030">
    <property type="entry name" value="UBA"/>
    <property type="match status" value="1"/>
</dbReference>
<reference evidence="14" key="1">
    <citation type="journal article" date="2023" name="Access Microbiol">
        <title>De-novo genome assembly for Akanthomyces muscarius, a biocontrol agent of insect agricultural pests.</title>
        <authorList>
            <person name="Erdos Z."/>
            <person name="Studholme D.J."/>
            <person name="Raymond B."/>
            <person name="Sharma M."/>
        </authorList>
    </citation>
    <scope>NUCLEOTIDE SEQUENCE</scope>
    <source>
        <strain evidence="14">Ve6</strain>
    </source>
</reference>
<dbReference type="InterPro" id="IPR000626">
    <property type="entry name" value="Ubiquitin-like_dom"/>
</dbReference>
<evidence type="ECO:0000256" key="11">
    <source>
        <dbReference type="SAM" id="MobiDB-lite"/>
    </source>
</evidence>
<dbReference type="Proteomes" id="UP001144673">
    <property type="component" value="Chromosome 1"/>
</dbReference>
<dbReference type="Gene3D" id="1.10.8.10">
    <property type="entry name" value="DNA helicase RuvA subunit, C-terminal domain"/>
    <property type="match status" value="1"/>
</dbReference>
<evidence type="ECO:0000256" key="8">
    <source>
        <dbReference type="ARBA" id="ARBA00022750"/>
    </source>
</evidence>
<evidence type="ECO:0000256" key="2">
    <source>
        <dbReference type="ARBA" id="ARBA00004496"/>
    </source>
</evidence>
<keyword evidence="8" id="KW-0064">Aspartyl protease</keyword>
<dbReference type="GO" id="GO:0006508">
    <property type="term" value="P:proteolysis"/>
    <property type="evidence" value="ECO:0007669"/>
    <property type="project" value="UniProtKB-KW"/>
</dbReference>
<dbReference type="Gene3D" id="3.10.20.90">
    <property type="entry name" value="Phosphatidylinositol 3-kinase Catalytic Subunit, Chain A, domain 1"/>
    <property type="match status" value="1"/>
</dbReference>
<sequence length="462" mass="49552">MALADAPPFATMRITLNIWDRKAGDQDTLLTLEIFPDMTLSTLRESIQAEAKVAPEAQQIYHNGRALTEDTKTMEELQISDGDMLAVHVRDKRPNPNPQAQAARSAPPQPQPEAGAGANDPEMVRLQVLGDPNLRQQLQRQHPELAAAVEDPARFAGILGESQDRERRERLERQRQIEQLNADPFDVENQRKIEEMIRQERVMENLQNAMEHNPEVFGRVHMLYVNVEVNGHKVKAFVDSGAQATIMSPSCAEACGIMRLVDTRFAGVARGVGTANIIGRVHSAQIKIGAMHLPCSFTVMEGKGMDLLLGLDMLKRYQATIDLAKDKLVIQGEEIPFLGEAEIPKEEDGNQNEPTIPGPAGTTIGQRSGAIEPPSETTSSAAQSGAAGAGAGISSIAAPTTTAPAPASASAQTAAQPAGAGPAIQPQHIETLMGMGATREQAIQALQAAEGNVDVAAGIIFF</sequence>
<dbReference type="InterPro" id="IPR033882">
    <property type="entry name" value="DDI1_N"/>
</dbReference>
<keyword evidence="6" id="KW-0963">Cytoplasm</keyword>
<comment type="function">
    <text evidence="1">Probable aspartic protease. May be involved in the regulation of exocytosis. Acts as a linker between the 19S proteasome and polyubiquitinated proteins via UBA domain interactions with ubiquitin for their subsequent degradation. Required for S-phase checkpoint control.</text>
</comment>
<evidence type="ECO:0000259" key="12">
    <source>
        <dbReference type="PROSITE" id="PS50030"/>
    </source>
</evidence>
<protein>
    <recommendedName>
        <fullName evidence="5">DNA damage-inducible protein 1</fullName>
    </recommendedName>
</protein>
<keyword evidence="15" id="KW-1185">Reference proteome</keyword>
<evidence type="ECO:0000256" key="9">
    <source>
        <dbReference type="ARBA" id="ARBA00022801"/>
    </source>
</evidence>
<dbReference type="InterPro" id="IPR009060">
    <property type="entry name" value="UBA-like_sf"/>
</dbReference>
<keyword evidence="7" id="KW-0645">Protease</keyword>
<dbReference type="InterPro" id="IPR019103">
    <property type="entry name" value="Peptidase_aspartic_DDI1-type"/>
</dbReference>
<name>A0A9W8QNE5_AKAMU</name>
<feature type="compositionally biased region" description="Low complexity" evidence="11">
    <location>
        <begin position="98"/>
        <end position="118"/>
    </location>
</feature>
<evidence type="ECO:0000256" key="6">
    <source>
        <dbReference type="ARBA" id="ARBA00022490"/>
    </source>
</evidence>
<dbReference type="SUPFAM" id="SSF50630">
    <property type="entry name" value="Acid proteases"/>
    <property type="match status" value="1"/>
</dbReference>
<comment type="similarity">
    <text evidence="3">Belongs to the DDI1 family.</text>
</comment>
<dbReference type="SUPFAM" id="SSF54236">
    <property type="entry name" value="Ubiquitin-like"/>
    <property type="match status" value="1"/>
</dbReference>
<evidence type="ECO:0000256" key="4">
    <source>
        <dbReference type="ARBA" id="ARBA00011128"/>
    </source>
</evidence>
<evidence type="ECO:0000256" key="10">
    <source>
        <dbReference type="SAM" id="Coils"/>
    </source>
</evidence>
<keyword evidence="10" id="KW-0175">Coiled coil</keyword>
<feature type="compositionally biased region" description="Low complexity" evidence="11">
    <location>
        <begin position="379"/>
        <end position="422"/>
    </location>
</feature>
<accession>A0A9W8QNE5</accession>
<feature type="region of interest" description="Disordered" evidence="11">
    <location>
        <begin position="342"/>
        <end position="422"/>
    </location>
</feature>
<evidence type="ECO:0000256" key="1">
    <source>
        <dbReference type="ARBA" id="ARBA00003231"/>
    </source>
</evidence>
<dbReference type="AlphaFoldDB" id="A0A9W8QNE5"/>
<dbReference type="InterPro" id="IPR021109">
    <property type="entry name" value="Peptidase_aspartic_dom_sf"/>
</dbReference>
<dbReference type="InterPro" id="IPR015940">
    <property type="entry name" value="UBA"/>
</dbReference>
<dbReference type="GeneID" id="80893406"/>
<comment type="subunit">
    <text evidence="4">Binds ubiquitin and polyubiquitinated proteins.</text>
</comment>
<feature type="region of interest" description="Disordered" evidence="11">
    <location>
        <begin position="89"/>
        <end position="118"/>
    </location>
</feature>
<feature type="domain" description="Ubiquitin-like" evidence="13">
    <location>
        <begin position="12"/>
        <end position="94"/>
    </location>
</feature>
<dbReference type="SMART" id="SM00213">
    <property type="entry name" value="UBQ"/>
    <property type="match status" value="1"/>
</dbReference>
<dbReference type="KEGG" id="amus:LMH87_006247"/>
<dbReference type="SUPFAM" id="SSF46934">
    <property type="entry name" value="UBA-like"/>
    <property type="match status" value="1"/>
</dbReference>
<evidence type="ECO:0000256" key="3">
    <source>
        <dbReference type="ARBA" id="ARBA00009136"/>
    </source>
</evidence>
<dbReference type="Pfam" id="PF00240">
    <property type="entry name" value="ubiquitin"/>
    <property type="match status" value="1"/>
</dbReference>
<comment type="subcellular location">
    <subcellularLocation>
        <location evidence="2">Cytoplasm</location>
    </subcellularLocation>
</comment>
<evidence type="ECO:0000313" key="15">
    <source>
        <dbReference type="Proteomes" id="UP001144673"/>
    </source>
</evidence>
<dbReference type="CDD" id="cd14310">
    <property type="entry name" value="UBA_cnDdi1_like"/>
    <property type="match status" value="1"/>
</dbReference>
<feature type="domain" description="UBA" evidence="12">
    <location>
        <begin position="423"/>
        <end position="462"/>
    </location>
</feature>
<evidence type="ECO:0000256" key="5">
    <source>
        <dbReference type="ARBA" id="ARBA00021491"/>
    </source>
</evidence>
<dbReference type="Pfam" id="PF00627">
    <property type="entry name" value="UBA"/>
    <property type="match status" value="1"/>
</dbReference>
<dbReference type="PANTHER" id="PTHR12917">
    <property type="entry name" value="ASPARTYL PROTEASE DDI-RELATED"/>
    <property type="match status" value="1"/>
</dbReference>
<dbReference type="Pfam" id="PF09668">
    <property type="entry name" value="Asp_protease"/>
    <property type="match status" value="1"/>
</dbReference>
<gene>
    <name evidence="14" type="ORF">LMH87_006247</name>
</gene>
<dbReference type="PROSITE" id="PS50053">
    <property type="entry name" value="UBIQUITIN_2"/>
    <property type="match status" value="1"/>
</dbReference>
<keyword evidence="9" id="KW-0378">Hydrolase</keyword>
<evidence type="ECO:0000256" key="7">
    <source>
        <dbReference type="ARBA" id="ARBA00022670"/>
    </source>
</evidence>
<dbReference type="SMART" id="SM00165">
    <property type="entry name" value="UBA"/>
    <property type="match status" value="1"/>
</dbReference>
<comment type="caution">
    <text evidence="14">The sequence shown here is derived from an EMBL/GenBank/DDBJ whole genome shotgun (WGS) entry which is preliminary data.</text>
</comment>
<organism evidence="14 15">
    <name type="scientific">Akanthomyces muscarius</name>
    <name type="common">Entomopathogenic fungus</name>
    <name type="synonym">Lecanicillium muscarium</name>
    <dbReference type="NCBI Taxonomy" id="2231603"/>
    <lineage>
        <taxon>Eukaryota</taxon>
        <taxon>Fungi</taxon>
        <taxon>Dikarya</taxon>
        <taxon>Ascomycota</taxon>
        <taxon>Pezizomycotina</taxon>
        <taxon>Sordariomycetes</taxon>
        <taxon>Hypocreomycetidae</taxon>
        <taxon>Hypocreales</taxon>
        <taxon>Cordycipitaceae</taxon>
        <taxon>Akanthomyces</taxon>
    </lineage>
</organism>
<dbReference type="PANTHER" id="PTHR12917:SF1">
    <property type="entry name" value="AT13091P"/>
    <property type="match status" value="1"/>
</dbReference>
<dbReference type="RefSeq" id="XP_056059493.1">
    <property type="nucleotide sequence ID" value="XM_056204103.1"/>
</dbReference>
<dbReference type="GO" id="GO:0005737">
    <property type="term" value="C:cytoplasm"/>
    <property type="evidence" value="ECO:0007669"/>
    <property type="project" value="UniProtKB-SubCell"/>
</dbReference>
<dbReference type="InterPro" id="IPR029071">
    <property type="entry name" value="Ubiquitin-like_domsf"/>
</dbReference>
<evidence type="ECO:0000313" key="14">
    <source>
        <dbReference type="EMBL" id="KAJ4164578.1"/>
    </source>
</evidence>